<sequence>MIALGYSTLYHDNRVVGNDSRPLTMSTVLRSWQQQEEQLVGMERQLDAQSEYRKDVVVSFDGSTTIEEFLSTLNQEIGCRDVAHSGFTLFSDDPIEKDLEHFIDLQAKDCCQTSLDCLYCSKTCAFQDALQTAKQKEDCRCQIIGVRWVTKISPGQLWSNGGCVGATVSKVAHRIHCCRRRDQHCLGLGLLRELFVGDGDVGECQSINCCFDSGSNC</sequence>
<protein>
    <submittedName>
        <fullName evidence="2">Uncharacterized protein</fullName>
    </submittedName>
</protein>
<proteinExistence type="predicted"/>
<reference evidence="2 3" key="1">
    <citation type="submission" date="2023-02" db="EMBL/GenBank/DDBJ databases">
        <title>LHISI_Scaffold_Assembly.</title>
        <authorList>
            <person name="Stuart O.P."/>
            <person name="Cleave R."/>
            <person name="Magrath M.J.L."/>
            <person name="Mikheyev A.S."/>
        </authorList>
    </citation>
    <scope>NUCLEOTIDE SEQUENCE [LARGE SCALE GENOMIC DNA]</scope>
    <source>
        <strain evidence="2">Daus_M_001</strain>
        <tissue evidence="2">Leg muscle</tissue>
    </source>
</reference>
<evidence type="ECO:0000313" key="2">
    <source>
        <dbReference type="EMBL" id="KAJ8869629.1"/>
    </source>
</evidence>
<dbReference type="EMBL" id="JARBHB010000013">
    <property type="protein sequence ID" value="KAJ8869629.1"/>
    <property type="molecule type" value="Genomic_DNA"/>
</dbReference>
<evidence type="ECO:0000256" key="1">
    <source>
        <dbReference type="ARBA" id="ARBA00022737"/>
    </source>
</evidence>
<evidence type="ECO:0000313" key="3">
    <source>
        <dbReference type="Proteomes" id="UP001159363"/>
    </source>
</evidence>
<dbReference type="Proteomes" id="UP001159363">
    <property type="component" value="Chromosome 12"/>
</dbReference>
<organism evidence="2 3">
    <name type="scientific">Dryococelus australis</name>
    <dbReference type="NCBI Taxonomy" id="614101"/>
    <lineage>
        <taxon>Eukaryota</taxon>
        <taxon>Metazoa</taxon>
        <taxon>Ecdysozoa</taxon>
        <taxon>Arthropoda</taxon>
        <taxon>Hexapoda</taxon>
        <taxon>Insecta</taxon>
        <taxon>Pterygota</taxon>
        <taxon>Neoptera</taxon>
        <taxon>Polyneoptera</taxon>
        <taxon>Phasmatodea</taxon>
        <taxon>Verophasmatodea</taxon>
        <taxon>Anareolatae</taxon>
        <taxon>Phasmatidae</taxon>
        <taxon>Eurycanthinae</taxon>
        <taxon>Dryococelus</taxon>
    </lineage>
</organism>
<keyword evidence="1" id="KW-0677">Repeat</keyword>
<name>A0ABQ9GB32_9NEOP</name>
<accession>A0ABQ9GB32</accession>
<keyword evidence="3" id="KW-1185">Reference proteome</keyword>
<comment type="caution">
    <text evidence="2">The sequence shown here is derived from an EMBL/GenBank/DDBJ whole genome shotgun (WGS) entry which is preliminary data.</text>
</comment>
<dbReference type="PANTHER" id="PTHR22903">
    <property type="entry name" value="PLEKHH PROTEIN"/>
    <property type="match status" value="1"/>
</dbReference>
<dbReference type="PANTHER" id="PTHR22903:SF8">
    <property type="entry name" value="MAX-1A"/>
    <property type="match status" value="1"/>
</dbReference>
<gene>
    <name evidence="2" type="ORF">PR048_028622</name>
</gene>